<keyword evidence="1" id="KW-0472">Membrane</keyword>
<feature type="transmembrane region" description="Helical" evidence="1">
    <location>
        <begin position="56"/>
        <end position="84"/>
    </location>
</feature>
<sequence length="527" mass="61120">MQPSVPRGNKKKIDQPVIITTDTKFTPKISERTRRKRQEAKDNRYKRSKFASGLDLCGIICLYGFLILCVLIGAGGVIICGLYFNANASTQGWKIAGIALGILTCIIGIILILITIFKQGQQSLYHYLHEKKQYHVYEHIFWDINMSRRARSLSRLRGTTPGRETTPSIYEYGSGNDGYSGGDFSTRLNVYTPDVYGSVARSTRAVSVARCKDVDDEIIGNGAYKRYYRGQSVGYFDHLKARRPYSAYGTHDFDYFDRYTERIRDKTPIALDNHYTHYRPYYWYHTAPRTFYYYFPYDDWRYRPINSSRSFSVNPSAGIDSSYNYRFNDSIDRVTSLKRAMRDLDYTRELRQLRYSTPSTYSSITHGDSLLDRARADVRRTIESRVGSSGLSRLSNPRDYFGRTYVQFEEEGVTDVGAKYTNLSKSVDFKPSTWKAEDNMEMGFDLQAMNDDTANKIQENRVNIDKSRERLLQDTAGVAPRMIHFDLNTRQARHNVDNALRLVRNLKEFKKETFNRLSQPWTFSKYS</sequence>
<accession>A0A8S2JEC2</accession>
<dbReference type="EMBL" id="CAJOBH010000471">
    <property type="protein sequence ID" value="CAF3794659.1"/>
    <property type="molecule type" value="Genomic_DNA"/>
</dbReference>
<dbReference type="AlphaFoldDB" id="A0A8S2JEC2"/>
<feature type="transmembrane region" description="Helical" evidence="1">
    <location>
        <begin position="96"/>
        <end position="117"/>
    </location>
</feature>
<organism evidence="2 3">
    <name type="scientific">Rotaria magnacalcarata</name>
    <dbReference type="NCBI Taxonomy" id="392030"/>
    <lineage>
        <taxon>Eukaryota</taxon>
        <taxon>Metazoa</taxon>
        <taxon>Spiralia</taxon>
        <taxon>Gnathifera</taxon>
        <taxon>Rotifera</taxon>
        <taxon>Eurotatoria</taxon>
        <taxon>Bdelloidea</taxon>
        <taxon>Philodinida</taxon>
        <taxon>Philodinidae</taxon>
        <taxon>Rotaria</taxon>
    </lineage>
</organism>
<evidence type="ECO:0000256" key="1">
    <source>
        <dbReference type="SAM" id="Phobius"/>
    </source>
</evidence>
<protein>
    <submittedName>
        <fullName evidence="2">Uncharacterized protein</fullName>
    </submittedName>
</protein>
<reference evidence="2" key="1">
    <citation type="submission" date="2021-02" db="EMBL/GenBank/DDBJ databases">
        <authorList>
            <person name="Nowell W R."/>
        </authorList>
    </citation>
    <scope>NUCLEOTIDE SEQUENCE</scope>
</reference>
<keyword evidence="1" id="KW-0812">Transmembrane</keyword>
<name>A0A8S2JEC2_9BILA</name>
<gene>
    <name evidence="2" type="ORF">BYL167_LOCUS2645</name>
</gene>
<evidence type="ECO:0000313" key="2">
    <source>
        <dbReference type="EMBL" id="CAF3794659.1"/>
    </source>
</evidence>
<comment type="caution">
    <text evidence="2">The sequence shown here is derived from an EMBL/GenBank/DDBJ whole genome shotgun (WGS) entry which is preliminary data.</text>
</comment>
<evidence type="ECO:0000313" key="3">
    <source>
        <dbReference type="Proteomes" id="UP000681967"/>
    </source>
</evidence>
<dbReference type="Proteomes" id="UP000681967">
    <property type="component" value="Unassembled WGS sequence"/>
</dbReference>
<proteinExistence type="predicted"/>
<keyword evidence="1" id="KW-1133">Transmembrane helix</keyword>